<protein>
    <submittedName>
        <fullName evidence="2">Uncharacterized protein</fullName>
    </submittedName>
</protein>
<dbReference type="OrthoDB" id="399369at2"/>
<sequence>MDQLAIAAVQDRKTYVSIVELKAINKSLGDKIVELEKDNKALREEIEKLKNEKNYCARK</sequence>
<dbReference type="Proteomes" id="UP000280036">
    <property type="component" value="Unassembled WGS sequence"/>
</dbReference>
<keyword evidence="1" id="KW-0175">Coiled coil</keyword>
<evidence type="ECO:0000313" key="2">
    <source>
        <dbReference type="EMBL" id="VDR42456.1"/>
    </source>
</evidence>
<evidence type="ECO:0000313" key="3">
    <source>
        <dbReference type="Proteomes" id="UP000280036"/>
    </source>
</evidence>
<organism evidence="2 3">
    <name type="scientific">Mycoplasmopsis caviae</name>
    <dbReference type="NCBI Taxonomy" id="55603"/>
    <lineage>
        <taxon>Bacteria</taxon>
        <taxon>Bacillati</taxon>
        <taxon>Mycoplasmatota</taxon>
        <taxon>Mycoplasmoidales</taxon>
        <taxon>Metamycoplasmataceae</taxon>
        <taxon>Mycoplasmopsis</taxon>
    </lineage>
</organism>
<proteinExistence type="predicted"/>
<feature type="coiled-coil region" evidence="1">
    <location>
        <begin position="18"/>
        <end position="59"/>
    </location>
</feature>
<gene>
    <name evidence="2" type="ORF">NCTC10126_00979</name>
</gene>
<dbReference type="AlphaFoldDB" id="A0A3P8MEX1"/>
<reference evidence="2 3" key="1">
    <citation type="submission" date="2018-12" db="EMBL/GenBank/DDBJ databases">
        <authorList>
            <consortium name="Pathogen Informatics"/>
        </authorList>
    </citation>
    <scope>NUCLEOTIDE SEQUENCE [LARGE SCALE GENOMIC DNA]</scope>
    <source>
        <strain evidence="2 3">NCTC10126</strain>
    </source>
</reference>
<accession>A0A3P8MEX1</accession>
<dbReference type="RefSeq" id="WP_126118630.1">
    <property type="nucleotide sequence ID" value="NZ_UZVY01000001.1"/>
</dbReference>
<name>A0A3P8MEX1_9BACT</name>
<evidence type="ECO:0000256" key="1">
    <source>
        <dbReference type="SAM" id="Coils"/>
    </source>
</evidence>
<dbReference type="EMBL" id="UZVY01000001">
    <property type="protein sequence ID" value="VDR42456.1"/>
    <property type="molecule type" value="Genomic_DNA"/>
</dbReference>